<evidence type="ECO:0000256" key="10">
    <source>
        <dbReference type="SAM" id="Phobius"/>
    </source>
</evidence>
<evidence type="ECO:0000259" key="11">
    <source>
        <dbReference type="PROSITE" id="PS50011"/>
    </source>
</evidence>
<reference evidence="12 13" key="1">
    <citation type="submission" date="2024-10" db="EMBL/GenBank/DDBJ databases">
        <title>Updated reference genomes for cyclostephanoid diatoms.</title>
        <authorList>
            <person name="Roberts W.R."/>
            <person name="Alverson A.J."/>
        </authorList>
    </citation>
    <scope>NUCLEOTIDE SEQUENCE [LARGE SCALE GENOMIC DNA]</scope>
    <source>
        <strain evidence="12 13">AJA232-27</strain>
    </source>
</reference>
<evidence type="ECO:0000256" key="9">
    <source>
        <dbReference type="SAM" id="MobiDB-lite"/>
    </source>
</evidence>
<evidence type="ECO:0000256" key="1">
    <source>
        <dbReference type="ARBA" id="ARBA00012513"/>
    </source>
</evidence>
<keyword evidence="10" id="KW-0472">Membrane</keyword>
<dbReference type="GO" id="GO:0005524">
    <property type="term" value="F:ATP binding"/>
    <property type="evidence" value="ECO:0007669"/>
    <property type="project" value="UniProtKB-KW"/>
</dbReference>
<comment type="catalytic activity">
    <reaction evidence="8">
        <text>L-seryl-[protein] + ATP = O-phospho-L-seryl-[protein] + ADP + H(+)</text>
        <dbReference type="Rhea" id="RHEA:17989"/>
        <dbReference type="Rhea" id="RHEA-COMP:9863"/>
        <dbReference type="Rhea" id="RHEA-COMP:11604"/>
        <dbReference type="ChEBI" id="CHEBI:15378"/>
        <dbReference type="ChEBI" id="CHEBI:29999"/>
        <dbReference type="ChEBI" id="CHEBI:30616"/>
        <dbReference type="ChEBI" id="CHEBI:83421"/>
        <dbReference type="ChEBI" id="CHEBI:456216"/>
        <dbReference type="EC" id="2.7.11.1"/>
    </reaction>
</comment>
<comment type="caution">
    <text evidence="12">The sequence shown here is derived from an EMBL/GenBank/DDBJ whole genome shotgun (WGS) entry which is preliminary data.</text>
</comment>
<dbReference type="PROSITE" id="PS00108">
    <property type="entry name" value="PROTEIN_KINASE_ST"/>
    <property type="match status" value="1"/>
</dbReference>
<keyword evidence="10" id="KW-1133">Transmembrane helix</keyword>
<dbReference type="SMART" id="SM00220">
    <property type="entry name" value="S_TKc"/>
    <property type="match status" value="1"/>
</dbReference>
<keyword evidence="5" id="KW-0418">Kinase</keyword>
<accession>A0ABD3NFY9</accession>
<sequence length="738" mass="84094">MAMAASVNVVAALDQRRRRRRRCLCFGAVVATATAVVQYSVLLFIVNIGVPMTVATGSSSSSSSSKAYPLGCLHRHPSYYTYDEREEIHFPSNNAAVAVDNASVANHDTVNELVALEHVDFRTLPNKSSKLRHNYNQYRLIRQLGSGKFSEVFEAVDIRREVQLRRKQRRRENELQQLRQRQRSNQVVVQSERRIDDDTTRRKRKKKVHIVGTATATTVDDEEDDETTESFIKDDDGDNIQSTENNNEGQVGINNSLVVLKCLKPISERKIRRELLVLTHCNSLPNVARLIGIILPESMDENDANDNADTGSSSNNNDDPEKERKDNASPSTSTASSTSQSSTTRTDKRTSRVPDKKQFGMQNHHQHQQQLPALVLEHAGPNSQWLCHNAPQQQQHQPAYLTEHEIKYYLCHLLIALDGLHAAGIMHRDVKPRNMLINRRPLPRKMQHDSHENYDDDSYLPNCGTDDDDDDDDSNSYDNEDEFSTRQFVNQSPSHLPPIPLMLVDLGLADFYHPHKSYNVRVASRHYKSPELLIGYDKYDYSIDLWAVGCILAGLLFRKEPFFRGKDNDDQLGRIVSVLGVQDFLWYRRKCGVRMSAGARAAIGKYCLKATATSISSSMTPSPLSFSSSSSSSSEDEDVQSVLNSGMRFRKPWHTFVSPNCPIPSPAGLNLLDKLLVYDHEQRWTAREALNHEFFDDVREQVLDEVRIRMEWEERSRRKKQQQSLSNTSFGGRRRKRR</sequence>
<keyword evidence="10" id="KW-0812">Transmembrane</keyword>
<feature type="compositionally biased region" description="Low complexity" evidence="9">
    <location>
        <begin position="175"/>
        <end position="190"/>
    </location>
</feature>
<comment type="catalytic activity">
    <reaction evidence="7">
        <text>L-threonyl-[protein] + ATP = O-phospho-L-threonyl-[protein] + ADP + H(+)</text>
        <dbReference type="Rhea" id="RHEA:46608"/>
        <dbReference type="Rhea" id="RHEA-COMP:11060"/>
        <dbReference type="Rhea" id="RHEA-COMP:11605"/>
        <dbReference type="ChEBI" id="CHEBI:15378"/>
        <dbReference type="ChEBI" id="CHEBI:30013"/>
        <dbReference type="ChEBI" id="CHEBI:30616"/>
        <dbReference type="ChEBI" id="CHEBI:61977"/>
        <dbReference type="ChEBI" id="CHEBI:456216"/>
        <dbReference type="EC" id="2.7.11.1"/>
    </reaction>
</comment>
<evidence type="ECO:0000313" key="13">
    <source>
        <dbReference type="Proteomes" id="UP001530293"/>
    </source>
</evidence>
<dbReference type="Gene3D" id="3.30.200.20">
    <property type="entry name" value="Phosphorylase Kinase, domain 1"/>
    <property type="match status" value="2"/>
</dbReference>
<feature type="region of interest" description="Disordered" evidence="9">
    <location>
        <begin position="616"/>
        <end position="637"/>
    </location>
</feature>
<organism evidence="12 13">
    <name type="scientific">Discostella pseudostelligera</name>
    <dbReference type="NCBI Taxonomy" id="259834"/>
    <lineage>
        <taxon>Eukaryota</taxon>
        <taxon>Sar</taxon>
        <taxon>Stramenopiles</taxon>
        <taxon>Ochrophyta</taxon>
        <taxon>Bacillariophyta</taxon>
        <taxon>Coscinodiscophyceae</taxon>
        <taxon>Thalassiosirophycidae</taxon>
        <taxon>Stephanodiscales</taxon>
        <taxon>Stephanodiscaceae</taxon>
        <taxon>Discostella</taxon>
    </lineage>
</organism>
<dbReference type="Proteomes" id="UP001530293">
    <property type="component" value="Unassembled WGS sequence"/>
</dbReference>
<feature type="compositionally biased region" description="Low complexity" evidence="9">
    <location>
        <begin position="329"/>
        <end position="344"/>
    </location>
</feature>
<dbReference type="PANTHER" id="PTHR24054:SF0">
    <property type="entry name" value="CASEIN KINASE II SUBUNIT ALPHA"/>
    <property type="match status" value="1"/>
</dbReference>
<keyword evidence="6" id="KW-0067">ATP-binding</keyword>
<dbReference type="EMBL" id="JALLBG020000020">
    <property type="protein sequence ID" value="KAL3771840.1"/>
    <property type="molecule type" value="Genomic_DNA"/>
</dbReference>
<dbReference type="InterPro" id="IPR011009">
    <property type="entry name" value="Kinase-like_dom_sf"/>
</dbReference>
<dbReference type="PANTHER" id="PTHR24054">
    <property type="entry name" value="CASEIN KINASE II SUBUNIT ALPHA"/>
    <property type="match status" value="1"/>
</dbReference>
<keyword evidence="4" id="KW-0547">Nucleotide-binding</keyword>
<feature type="region of interest" description="Disordered" evidence="9">
    <location>
        <begin position="713"/>
        <end position="738"/>
    </location>
</feature>
<evidence type="ECO:0000256" key="5">
    <source>
        <dbReference type="ARBA" id="ARBA00022777"/>
    </source>
</evidence>
<dbReference type="SUPFAM" id="SSF56112">
    <property type="entry name" value="Protein kinase-like (PK-like)"/>
    <property type="match status" value="1"/>
</dbReference>
<feature type="compositionally biased region" description="Acidic residues" evidence="9">
    <location>
        <begin position="219"/>
        <end position="228"/>
    </location>
</feature>
<feature type="compositionally biased region" description="Acidic residues" evidence="9">
    <location>
        <begin position="465"/>
        <end position="482"/>
    </location>
</feature>
<evidence type="ECO:0000256" key="6">
    <source>
        <dbReference type="ARBA" id="ARBA00022840"/>
    </source>
</evidence>
<evidence type="ECO:0000256" key="7">
    <source>
        <dbReference type="ARBA" id="ARBA00047899"/>
    </source>
</evidence>
<gene>
    <name evidence="12" type="ORF">ACHAWU_004399</name>
</gene>
<feature type="compositionally biased region" description="Basic and acidic residues" evidence="9">
    <location>
        <begin position="191"/>
        <end position="200"/>
    </location>
</feature>
<evidence type="ECO:0000256" key="4">
    <source>
        <dbReference type="ARBA" id="ARBA00022741"/>
    </source>
</evidence>
<feature type="region of interest" description="Disordered" evidence="9">
    <location>
        <begin position="302"/>
        <end position="354"/>
    </location>
</feature>
<keyword evidence="3" id="KW-0808">Transferase</keyword>
<proteinExistence type="predicted"/>
<keyword evidence="13" id="KW-1185">Reference proteome</keyword>
<dbReference type="EC" id="2.7.11.1" evidence="1"/>
<dbReference type="PROSITE" id="PS50011">
    <property type="entry name" value="PROTEIN_KINASE_DOM"/>
    <property type="match status" value="1"/>
</dbReference>
<dbReference type="InterPro" id="IPR000719">
    <property type="entry name" value="Prot_kinase_dom"/>
</dbReference>
<dbReference type="InterPro" id="IPR008271">
    <property type="entry name" value="Ser/Thr_kinase_AS"/>
</dbReference>
<evidence type="ECO:0000256" key="3">
    <source>
        <dbReference type="ARBA" id="ARBA00022679"/>
    </source>
</evidence>
<feature type="compositionally biased region" description="Basic and acidic residues" evidence="9">
    <location>
        <begin position="345"/>
        <end position="354"/>
    </location>
</feature>
<name>A0ABD3NFY9_9STRA</name>
<dbReference type="Gene3D" id="1.10.510.10">
    <property type="entry name" value="Transferase(Phosphotransferase) domain 1"/>
    <property type="match status" value="1"/>
</dbReference>
<evidence type="ECO:0000256" key="8">
    <source>
        <dbReference type="ARBA" id="ARBA00048679"/>
    </source>
</evidence>
<dbReference type="Pfam" id="PF00069">
    <property type="entry name" value="Pkinase"/>
    <property type="match status" value="2"/>
</dbReference>
<feature type="compositionally biased region" description="Polar residues" evidence="9">
    <location>
        <begin position="307"/>
        <end position="317"/>
    </location>
</feature>
<evidence type="ECO:0000313" key="12">
    <source>
        <dbReference type="EMBL" id="KAL3771840.1"/>
    </source>
</evidence>
<dbReference type="AlphaFoldDB" id="A0ABD3NFY9"/>
<feature type="region of interest" description="Disordered" evidence="9">
    <location>
        <begin position="166"/>
        <end position="205"/>
    </location>
</feature>
<evidence type="ECO:0000256" key="2">
    <source>
        <dbReference type="ARBA" id="ARBA00022527"/>
    </source>
</evidence>
<dbReference type="GO" id="GO:0004674">
    <property type="term" value="F:protein serine/threonine kinase activity"/>
    <property type="evidence" value="ECO:0007669"/>
    <property type="project" value="UniProtKB-KW"/>
</dbReference>
<feature type="transmembrane region" description="Helical" evidence="10">
    <location>
        <begin position="23"/>
        <end position="46"/>
    </location>
</feature>
<dbReference type="InterPro" id="IPR045216">
    <property type="entry name" value="CK2_alpha"/>
</dbReference>
<protein>
    <recommendedName>
        <fullName evidence="1">non-specific serine/threonine protein kinase</fullName>
        <ecNumber evidence="1">2.7.11.1</ecNumber>
    </recommendedName>
</protein>
<feature type="domain" description="Protein kinase" evidence="11">
    <location>
        <begin position="138"/>
        <end position="695"/>
    </location>
</feature>
<keyword evidence="2" id="KW-0723">Serine/threonine-protein kinase</keyword>
<feature type="region of interest" description="Disordered" evidence="9">
    <location>
        <begin position="438"/>
        <end position="491"/>
    </location>
</feature>
<feature type="region of interest" description="Disordered" evidence="9">
    <location>
        <begin position="217"/>
        <end position="250"/>
    </location>
</feature>
<feature type="compositionally biased region" description="Polar residues" evidence="9">
    <location>
        <begin position="239"/>
        <end position="250"/>
    </location>
</feature>
<feature type="compositionally biased region" description="Low complexity" evidence="9">
    <location>
        <begin position="616"/>
        <end position="633"/>
    </location>
</feature>